<dbReference type="InterPro" id="IPR016834">
    <property type="entry name" value="UCP026306"/>
</dbReference>
<dbReference type="GO" id="GO:0043139">
    <property type="term" value="F:5'-3' DNA helicase activity"/>
    <property type="evidence" value="ECO:0007669"/>
    <property type="project" value="TreeGrafter"/>
</dbReference>
<dbReference type="Proteomes" id="UP000054709">
    <property type="component" value="Unassembled WGS sequence"/>
</dbReference>
<dbReference type="Pfam" id="PF13091">
    <property type="entry name" value="PLDc_2"/>
    <property type="match status" value="1"/>
</dbReference>
<dbReference type="InterPro" id="IPR027417">
    <property type="entry name" value="P-loop_NTPase"/>
</dbReference>
<keyword evidence="2" id="KW-0378">Hydrolase</keyword>
<name>A0A0W1B1K5_9BACL</name>
<dbReference type="PIRSF" id="PIRSF026306">
    <property type="entry name" value="UCP026306"/>
    <property type="match status" value="1"/>
</dbReference>
<comment type="caution">
    <text evidence="7">The sequence shown here is derived from an EMBL/GenBank/DDBJ whole genome shotgun (WGS) entry which is preliminary data.</text>
</comment>
<dbReference type="SUPFAM" id="SSF52540">
    <property type="entry name" value="P-loop containing nucleoside triphosphate hydrolases"/>
    <property type="match status" value="1"/>
</dbReference>
<dbReference type="EMBL" id="LCZJ02000018">
    <property type="protein sequence ID" value="KTD87470.1"/>
    <property type="molecule type" value="Genomic_DNA"/>
</dbReference>
<organism evidence="7 8">
    <name type="scientific">Paenibacillus etheri</name>
    <dbReference type="NCBI Taxonomy" id="1306852"/>
    <lineage>
        <taxon>Bacteria</taxon>
        <taxon>Bacillati</taxon>
        <taxon>Bacillota</taxon>
        <taxon>Bacilli</taxon>
        <taxon>Bacillales</taxon>
        <taxon>Paenibacillaceae</taxon>
        <taxon>Paenibacillus</taxon>
    </lineage>
</organism>
<keyword evidence="3" id="KW-0347">Helicase</keyword>
<feature type="domain" description="DNA2/NAM7 helicase-like C-terminal" evidence="5">
    <location>
        <begin position="772"/>
        <end position="948"/>
    </location>
</feature>
<evidence type="ECO:0000313" key="7">
    <source>
        <dbReference type="EMBL" id="KTD87470.1"/>
    </source>
</evidence>
<dbReference type="Pfam" id="PF13087">
    <property type="entry name" value="AAA_12"/>
    <property type="match status" value="1"/>
</dbReference>
<dbReference type="GO" id="GO:0016787">
    <property type="term" value="F:hydrolase activity"/>
    <property type="evidence" value="ECO:0007669"/>
    <property type="project" value="UniProtKB-KW"/>
</dbReference>
<dbReference type="InterPro" id="IPR041679">
    <property type="entry name" value="DNA2/NAM7-like_C"/>
</dbReference>
<evidence type="ECO:0000256" key="3">
    <source>
        <dbReference type="ARBA" id="ARBA00022806"/>
    </source>
</evidence>
<dbReference type="RefSeq" id="WP_060622988.1">
    <property type="nucleotide sequence ID" value="NZ_LCZJ02000018.1"/>
</dbReference>
<keyword evidence="8" id="KW-1185">Reference proteome</keyword>
<sequence>MNTLDYWRNSLADADRMNPNFDKMKKKAIIIDLDNIMTGVVPNKTTEKLFGDKYKNNQISLIEVLLCPIISYIKKEHSRNKGNHPETLTPLWIPALLNKNGQLLVATKKVPWIPRDYLDPCLSGVYPISTLSAVDQFLTEKPFKFEMWKDYWSHTVQMFTDLTDSDLDGFEHEQYSRTTESYIMLNEQISGATTAVQMLYDHIRENKPTTALLKHFASIDAPPQQIAKTLEESYKSSSRHFGQMGQQFPLSLSQRESIHNWFNIENGELLALNGPPGTGKTTFLQSVISTSWIEAALNQSEPPIMVVSSSNNQPVTNVIESFAKIQEVPHPLAGRWVPQIEGYGSYLAASSKKDKELKTHWQTIKMDSSGKKNGLLASIENLDEVSKAAYEYLEQATRFSGIQFVKVEDVVAFLHQSLVNCVSRLEQIMDSYSQLLQIEGEFNNKYPEGVAVFKKQAEEQIHSYRLELKSTEDLEAECNDYLNKWPFKWFLFIPIVRKIKDERVRKFLESKEIPDIASEDELRTYFHNTQANQRQAISNIEGNCRVAVEDEQQLSLCRQSLDQYRNQMVEDILMYFPDDEAQDKLTGDTLALLDRTLRYEAFKLAVHYWEGRWILETRDMLGDPNFKQTKGINSQQKLWRRYAKLTPCFVTTLFMLPSFFKAWQGSDQYLYEFIDTLIIDEAGQVTPELAGASFALAKKALIVGDILQIEPIWNIPFAIDGGNLLTYGIINNEQDAFEFREKGIMASSGSVMLGARRKSKFSLSNTEGGMWLVEHRRCVPDIINYCNELAYYGRLQPKRAALSTYHLPHMGYAHIPGEANRKSGSLYNEIEADAIVSWIHRNQDLLIKPYAKDESNSKCIDEVVAIITPFYQQKKLLLDKLARTGLKAMKNITVGTVHALQGAERPVVIFSPVYNAQFTSALFFDAGVNMLNVAVSRAQDSFLVFGDMPIFDSAANTPSGLLARYLFASEEQEIRNVEMPLYFKTRLALPVDHIQDLEGHRTILTNSIRTANREVHIVSPFLSSNALDADELKVVCLEAIERGVKIVVYTDEALNKRHGFLLPHFIKAKEMLSAWGVQVVITKRVHSKALWIDKDMLIEGSFNWLSAVRKPNSQWCRYETSLIFRGDKVNEMIEKIKEDLEKRMLVAQK</sequence>
<keyword evidence="4" id="KW-0067">ATP-binding</keyword>
<proteinExistence type="predicted"/>
<dbReference type="PANTHER" id="PTHR43788:SF8">
    <property type="entry name" value="DNA-BINDING PROTEIN SMUBP-2"/>
    <property type="match status" value="1"/>
</dbReference>
<gene>
    <name evidence="7" type="ORF">UQ64_11700</name>
</gene>
<reference evidence="7 8" key="1">
    <citation type="journal article" date="2015" name="Int. Biodeterior. Biodegradation">
        <title>Physiological and genetic screening methods for the isolation of methyl tert-butyl ether-degrading bacteria for bioremediation purposes.</title>
        <authorList>
            <person name="Guisado I.M."/>
            <person name="Purswani J."/>
            <person name="Gonzalez Lopez J."/>
            <person name="Pozo C."/>
        </authorList>
    </citation>
    <scope>NUCLEOTIDE SEQUENCE [LARGE SCALE GENOMIC DNA]</scope>
    <source>
        <strain evidence="7 8">SH7</strain>
    </source>
</reference>
<dbReference type="GO" id="GO:0005524">
    <property type="term" value="F:ATP binding"/>
    <property type="evidence" value="ECO:0007669"/>
    <property type="project" value="UniProtKB-KW"/>
</dbReference>
<evidence type="ECO:0000259" key="6">
    <source>
        <dbReference type="Pfam" id="PF13091"/>
    </source>
</evidence>
<dbReference type="Gene3D" id="3.30.870.10">
    <property type="entry name" value="Endonuclease Chain A"/>
    <property type="match status" value="1"/>
</dbReference>
<dbReference type="PANTHER" id="PTHR43788">
    <property type="entry name" value="DNA2/NAM7 HELICASE FAMILY MEMBER"/>
    <property type="match status" value="1"/>
</dbReference>
<protein>
    <recommendedName>
        <fullName evidence="9">PLD phosphodiesterase domain-containing protein</fullName>
    </recommendedName>
</protein>
<keyword evidence="1" id="KW-0547">Nucleotide-binding</keyword>
<evidence type="ECO:0000256" key="2">
    <source>
        <dbReference type="ARBA" id="ARBA00022801"/>
    </source>
</evidence>
<dbReference type="Gene3D" id="3.40.50.300">
    <property type="entry name" value="P-loop containing nucleotide triphosphate hydrolases"/>
    <property type="match status" value="2"/>
</dbReference>
<dbReference type="InterPro" id="IPR050534">
    <property type="entry name" value="Coronavir_polyprotein_1ab"/>
</dbReference>
<evidence type="ECO:0008006" key="9">
    <source>
        <dbReference type="Google" id="ProtNLM"/>
    </source>
</evidence>
<dbReference type="OrthoDB" id="9757917at2"/>
<evidence type="ECO:0000313" key="8">
    <source>
        <dbReference type="Proteomes" id="UP000054709"/>
    </source>
</evidence>
<dbReference type="InterPro" id="IPR047187">
    <property type="entry name" value="SF1_C_Upf1"/>
</dbReference>
<evidence type="ECO:0000256" key="4">
    <source>
        <dbReference type="ARBA" id="ARBA00022840"/>
    </source>
</evidence>
<accession>A0A0W1B1K5</accession>
<dbReference type="CDD" id="cd18808">
    <property type="entry name" value="SF1_C_Upf1"/>
    <property type="match status" value="1"/>
</dbReference>
<evidence type="ECO:0000259" key="5">
    <source>
        <dbReference type="Pfam" id="PF13087"/>
    </source>
</evidence>
<dbReference type="InterPro" id="IPR025202">
    <property type="entry name" value="PLD-like_dom"/>
</dbReference>
<dbReference type="AlphaFoldDB" id="A0A0W1B1K5"/>
<dbReference type="SUPFAM" id="SSF56024">
    <property type="entry name" value="Phospholipase D/nuclease"/>
    <property type="match status" value="1"/>
</dbReference>
<evidence type="ECO:0000256" key="1">
    <source>
        <dbReference type="ARBA" id="ARBA00022741"/>
    </source>
</evidence>
<feature type="domain" description="Phospholipase D-like" evidence="6">
    <location>
        <begin position="1005"/>
        <end position="1105"/>
    </location>
</feature>